<dbReference type="EMBL" id="CYRY02013862">
    <property type="protein sequence ID" value="VCW84282.1"/>
    <property type="molecule type" value="Genomic_DNA"/>
</dbReference>
<organism evidence="1 2">
    <name type="scientific">Gulo gulo</name>
    <name type="common">Wolverine</name>
    <name type="synonym">Gluton</name>
    <dbReference type="NCBI Taxonomy" id="48420"/>
    <lineage>
        <taxon>Eukaryota</taxon>
        <taxon>Metazoa</taxon>
        <taxon>Chordata</taxon>
        <taxon>Craniata</taxon>
        <taxon>Vertebrata</taxon>
        <taxon>Euteleostomi</taxon>
        <taxon>Mammalia</taxon>
        <taxon>Eutheria</taxon>
        <taxon>Laurasiatheria</taxon>
        <taxon>Carnivora</taxon>
        <taxon>Caniformia</taxon>
        <taxon>Musteloidea</taxon>
        <taxon>Mustelidae</taxon>
        <taxon>Guloninae</taxon>
        <taxon>Gulo</taxon>
    </lineage>
</organism>
<keyword evidence="2" id="KW-1185">Reference proteome</keyword>
<accession>A0A9X9Q081</accession>
<proteinExistence type="predicted"/>
<name>A0A9X9Q081_GULGU</name>
<protein>
    <submittedName>
        <fullName evidence="1">Uncharacterized protein</fullName>
    </submittedName>
</protein>
<feature type="non-terminal residue" evidence="1">
    <location>
        <position position="1"/>
    </location>
</feature>
<dbReference type="AlphaFoldDB" id="A0A9X9Q081"/>
<reference evidence="1 2" key="1">
    <citation type="submission" date="2018-10" db="EMBL/GenBank/DDBJ databases">
        <authorList>
            <person name="Ekblom R."/>
            <person name="Jareborg N."/>
        </authorList>
    </citation>
    <scope>NUCLEOTIDE SEQUENCE [LARGE SCALE GENOMIC DNA]</scope>
    <source>
        <tissue evidence="1">Muscle</tissue>
    </source>
</reference>
<sequence length="55" mass="6008">HLNSLERRALLTPSSGWWCPRQFASGSPSVTSEIIRASKPEIWIIGPGAGEQMNS</sequence>
<gene>
    <name evidence="1" type="ORF">BN2614_LOCUS5</name>
</gene>
<evidence type="ECO:0000313" key="1">
    <source>
        <dbReference type="EMBL" id="VCW84282.1"/>
    </source>
</evidence>
<evidence type="ECO:0000313" key="2">
    <source>
        <dbReference type="Proteomes" id="UP000269945"/>
    </source>
</evidence>
<dbReference type="Proteomes" id="UP000269945">
    <property type="component" value="Unassembled WGS sequence"/>
</dbReference>
<comment type="caution">
    <text evidence="1">The sequence shown here is derived from an EMBL/GenBank/DDBJ whole genome shotgun (WGS) entry which is preliminary data.</text>
</comment>